<feature type="signal peptide" evidence="2">
    <location>
        <begin position="1"/>
        <end position="24"/>
    </location>
</feature>
<dbReference type="Proteomes" id="UP001152798">
    <property type="component" value="Chromosome 7"/>
</dbReference>
<keyword evidence="4" id="KW-1185">Reference proteome</keyword>
<proteinExistence type="predicted"/>
<protein>
    <recommendedName>
        <fullName evidence="5">Neuropeptide</fullName>
    </recommendedName>
</protein>
<dbReference type="AlphaFoldDB" id="A0A9P0HS95"/>
<feature type="compositionally biased region" description="Pro residues" evidence="1">
    <location>
        <begin position="58"/>
        <end position="67"/>
    </location>
</feature>
<name>A0A9P0HS95_NEZVI</name>
<feature type="compositionally biased region" description="Polar residues" evidence="1">
    <location>
        <begin position="30"/>
        <end position="43"/>
    </location>
</feature>
<keyword evidence="2" id="KW-0732">Signal</keyword>
<evidence type="ECO:0000313" key="3">
    <source>
        <dbReference type="EMBL" id="CAH1408106.1"/>
    </source>
</evidence>
<organism evidence="3 4">
    <name type="scientific">Nezara viridula</name>
    <name type="common">Southern green stink bug</name>
    <name type="synonym">Cimex viridulus</name>
    <dbReference type="NCBI Taxonomy" id="85310"/>
    <lineage>
        <taxon>Eukaryota</taxon>
        <taxon>Metazoa</taxon>
        <taxon>Ecdysozoa</taxon>
        <taxon>Arthropoda</taxon>
        <taxon>Hexapoda</taxon>
        <taxon>Insecta</taxon>
        <taxon>Pterygota</taxon>
        <taxon>Neoptera</taxon>
        <taxon>Paraneoptera</taxon>
        <taxon>Hemiptera</taxon>
        <taxon>Heteroptera</taxon>
        <taxon>Panheteroptera</taxon>
        <taxon>Pentatomomorpha</taxon>
        <taxon>Pentatomoidea</taxon>
        <taxon>Pentatomidae</taxon>
        <taxon>Pentatominae</taxon>
        <taxon>Nezara</taxon>
    </lineage>
</organism>
<evidence type="ECO:0008006" key="5">
    <source>
        <dbReference type="Google" id="ProtNLM"/>
    </source>
</evidence>
<evidence type="ECO:0000256" key="2">
    <source>
        <dbReference type="SAM" id="SignalP"/>
    </source>
</evidence>
<feature type="region of interest" description="Disordered" evidence="1">
    <location>
        <begin position="28"/>
        <end position="68"/>
    </location>
</feature>
<gene>
    <name evidence="3" type="ORF">NEZAVI_LOCUS15698</name>
</gene>
<evidence type="ECO:0000256" key="1">
    <source>
        <dbReference type="SAM" id="MobiDB-lite"/>
    </source>
</evidence>
<reference evidence="3" key="1">
    <citation type="submission" date="2022-01" db="EMBL/GenBank/DDBJ databases">
        <authorList>
            <person name="King R."/>
        </authorList>
    </citation>
    <scope>NUCLEOTIDE SEQUENCE</scope>
</reference>
<sequence length="82" mass="8990">MVIIQQLVMKSLALFFVLFLFCDATKNRTTEGNSVNGTDSSSPVPEVGNATEYSGYPPSSPQLPRGPPRYHQYLKSLVATII</sequence>
<accession>A0A9P0HS95</accession>
<evidence type="ECO:0000313" key="4">
    <source>
        <dbReference type="Proteomes" id="UP001152798"/>
    </source>
</evidence>
<feature type="chain" id="PRO_5040198275" description="Neuropeptide" evidence="2">
    <location>
        <begin position="25"/>
        <end position="82"/>
    </location>
</feature>
<dbReference type="EMBL" id="OV725083">
    <property type="protein sequence ID" value="CAH1408106.1"/>
    <property type="molecule type" value="Genomic_DNA"/>
</dbReference>